<dbReference type="InterPro" id="IPR041413">
    <property type="entry name" value="MLTR_LBD"/>
</dbReference>
<dbReference type="Proteomes" id="UP000269265">
    <property type="component" value="Unassembled WGS sequence"/>
</dbReference>
<feature type="region of interest" description="Disordered" evidence="1">
    <location>
        <begin position="1"/>
        <end position="20"/>
    </location>
</feature>
<dbReference type="PANTHER" id="PTHR35010">
    <property type="entry name" value="BLL4672 PROTEIN-RELATED"/>
    <property type="match status" value="1"/>
</dbReference>
<proteinExistence type="predicted"/>
<dbReference type="RefSeq" id="WP_125244249.1">
    <property type="nucleotide sequence ID" value="NZ_RSED01000012.1"/>
</dbReference>
<evidence type="ECO:0000259" key="2">
    <source>
        <dbReference type="PROSITE" id="PS50943"/>
    </source>
</evidence>
<gene>
    <name evidence="3" type="ORF">EIP75_15870</name>
</gene>
<evidence type="ECO:0000313" key="3">
    <source>
        <dbReference type="EMBL" id="RRS03420.1"/>
    </source>
</evidence>
<dbReference type="Pfam" id="PF17765">
    <property type="entry name" value="MLTR_LBD"/>
    <property type="match status" value="1"/>
</dbReference>
<organism evidence="3 4">
    <name type="scientific">Aquabacterium soli</name>
    <dbReference type="NCBI Taxonomy" id="2493092"/>
    <lineage>
        <taxon>Bacteria</taxon>
        <taxon>Pseudomonadati</taxon>
        <taxon>Pseudomonadota</taxon>
        <taxon>Betaproteobacteria</taxon>
        <taxon>Burkholderiales</taxon>
        <taxon>Aquabacterium</taxon>
    </lineage>
</organism>
<dbReference type="InterPro" id="IPR010982">
    <property type="entry name" value="Lambda_DNA-bd_dom_sf"/>
</dbReference>
<dbReference type="InterPro" id="IPR001387">
    <property type="entry name" value="Cro/C1-type_HTH"/>
</dbReference>
<keyword evidence="4" id="KW-1185">Reference proteome</keyword>
<evidence type="ECO:0000313" key="4">
    <source>
        <dbReference type="Proteomes" id="UP000269265"/>
    </source>
</evidence>
<dbReference type="SUPFAM" id="SSF47413">
    <property type="entry name" value="lambda repressor-like DNA-binding domains"/>
    <property type="match status" value="1"/>
</dbReference>
<dbReference type="CDD" id="cd00093">
    <property type="entry name" value="HTH_XRE"/>
    <property type="match status" value="1"/>
</dbReference>
<dbReference type="Gene3D" id="3.30.450.180">
    <property type="match status" value="1"/>
</dbReference>
<dbReference type="Gene3D" id="1.10.260.40">
    <property type="entry name" value="lambda repressor-like DNA-binding domains"/>
    <property type="match status" value="1"/>
</dbReference>
<dbReference type="OrthoDB" id="2959414at2"/>
<comment type="caution">
    <text evidence="3">The sequence shown here is derived from an EMBL/GenBank/DDBJ whole genome shotgun (WGS) entry which is preliminary data.</text>
</comment>
<feature type="domain" description="HTH cro/C1-type" evidence="2">
    <location>
        <begin position="22"/>
        <end position="76"/>
    </location>
</feature>
<name>A0A3R8S7S2_9BURK</name>
<dbReference type="AlphaFoldDB" id="A0A3R8S7S2"/>
<evidence type="ECO:0000256" key="1">
    <source>
        <dbReference type="SAM" id="MobiDB-lite"/>
    </source>
</evidence>
<accession>A0A3R8S7S2</accession>
<dbReference type="GO" id="GO:0003677">
    <property type="term" value="F:DNA binding"/>
    <property type="evidence" value="ECO:0007669"/>
    <property type="project" value="InterPro"/>
</dbReference>
<dbReference type="SMART" id="SM00530">
    <property type="entry name" value="HTH_XRE"/>
    <property type="match status" value="1"/>
</dbReference>
<dbReference type="EMBL" id="RSED01000012">
    <property type="protein sequence ID" value="RRS03420.1"/>
    <property type="molecule type" value="Genomic_DNA"/>
</dbReference>
<protein>
    <submittedName>
        <fullName evidence="3">XRE family transcriptional regulator</fullName>
    </submittedName>
</protein>
<dbReference type="PROSITE" id="PS50943">
    <property type="entry name" value="HTH_CROC1"/>
    <property type="match status" value="1"/>
</dbReference>
<dbReference type="Pfam" id="PF01381">
    <property type="entry name" value="HTH_3"/>
    <property type="match status" value="1"/>
</dbReference>
<sequence>MNRLPTAHSAPSPHTPPVGTLLRDWRQRRRLSQLDLALDTEVSARHLSFIETGRATPSRDMLLRLAERLDIPLRERNTMLMAAGHAPAYAERTLADPSMASAQRAVSLILQGHMPYPAIAVDSHWTLLQANPIAQALMGSVDPSLLQGPVNVLRASLHPKGFAPNIVNGADWRAHLLARLHQQIEASGDPVLSALLEELREYPVPAQEADTQQHSQDDDLGGVAVPLRLRTPFGLLSFISTTTVFGSPVDITLSELALETFFPADEATQQALQSLAATL</sequence>
<dbReference type="PANTHER" id="PTHR35010:SF4">
    <property type="entry name" value="BLL5781 PROTEIN"/>
    <property type="match status" value="1"/>
</dbReference>
<reference evidence="3 4" key="1">
    <citation type="submission" date="2018-12" db="EMBL/GenBank/DDBJ databases">
        <title>The whole draft genome of Aquabacterium sp. SJQ9.</title>
        <authorList>
            <person name="Sun L."/>
            <person name="Gao X."/>
            <person name="Chen W."/>
            <person name="Huang K."/>
        </authorList>
    </citation>
    <scope>NUCLEOTIDE SEQUENCE [LARGE SCALE GENOMIC DNA]</scope>
    <source>
        <strain evidence="3 4">SJQ9</strain>
    </source>
</reference>